<comment type="subcellular location">
    <subcellularLocation>
        <location evidence="1">Cytoplasm</location>
    </subcellularLocation>
</comment>
<dbReference type="RefSeq" id="XP_039142382.1">
    <property type="nucleotide sequence ID" value="XM_039286448.1"/>
</dbReference>
<evidence type="ECO:0000256" key="7">
    <source>
        <dbReference type="SAM" id="MobiDB-lite"/>
    </source>
</evidence>
<evidence type="ECO:0000256" key="4">
    <source>
        <dbReference type="ARBA" id="ARBA00022864"/>
    </source>
</evidence>
<feature type="compositionally biased region" description="Basic and acidic residues" evidence="7">
    <location>
        <begin position="141"/>
        <end position="150"/>
    </location>
</feature>
<name>A0AB40CSC5_DIOCR</name>
<dbReference type="GeneID" id="120279519"/>
<reference evidence="9" key="1">
    <citation type="submission" date="2025-08" db="UniProtKB">
        <authorList>
            <consortium name="RefSeq"/>
        </authorList>
    </citation>
    <scope>IDENTIFICATION</scope>
</reference>
<accession>A0AB40CSC5</accession>
<comment type="similarity">
    <text evidence="6">Belongs to the SOFL plant protein family.</text>
</comment>
<dbReference type="Proteomes" id="UP001515500">
    <property type="component" value="Chromosome 16"/>
</dbReference>
<dbReference type="GO" id="GO:0005737">
    <property type="term" value="C:cytoplasm"/>
    <property type="evidence" value="ECO:0007669"/>
    <property type="project" value="UniProtKB-SubCell"/>
</dbReference>
<keyword evidence="2" id="KW-0963">Cytoplasm</keyword>
<dbReference type="PANTHER" id="PTHR33347">
    <property type="entry name" value="OSJNBA0091C07.3 PROTEIN"/>
    <property type="match status" value="1"/>
</dbReference>
<evidence type="ECO:0000313" key="9">
    <source>
        <dbReference type="RefSeq" id="XP_039142382.1"/>
    </source>
</evidence>
<gene>
    <name evidence="9" type="primary">LOC120279519</name>
</gene>
<proteinExistence type="inferred from homology"/>
<feature type="region of interest" description="Disordered" evidence="7">
    <location>
        <begin position="85"/>
        <end position="150"/>
    </location>
</feature>
<dbReference type="InterPro" id="IPR044670">
    <property type="entry name" value="SOFL"/>
</dbReference>
<keyword evidence="3" id="KW-0203">Cytokinin biosynthesis</keyword>
<evidence type="ECO:0000256" key="6">
    <source>
        <dbReference type="ARBA" id="ARBA00024199"/>
    </source>
</evidence>
<keyword evidence="4" id="KW-0932">Cytokinin signaling pathway</keyword>
<keyword evidence="5" id="KW-0539">Nucleus</keyword>
<feature type="compositionally biased region" description="Basic and acidic residues" evidence="7">
    <location>
        <begin position="119"/>
        <end position="132"/>
    </location>
</feature>
<dbReference type="GO" id="GO:0009691">
    <property type="term" value="P:cytokinin biosynthetic process"/>
    <property type="evidence" value="ECO:0007669"/>
    <property type="project" value="UniProtKB-KW"/>
</dbReference>
<dbReference type="PANTHER" id="PTHR33347:SF31">
    <property type="entry name" value="PROTEIN SOB FIVE-LIKE 1"/>
    <property type="match status" value="1"/>
</dbReference>
<organism evidence="8 9">
    <name type="scientific">Dioscorea cayennensis subsp. rotundata</name>
    <name type="common">White Guinea yam</name>
    <name type="synonym">Dioscorea rotundata</name>
    <dbReference type="NCBI Taxonomy" id="55577"/>
    <lineage>
        <taxon>Eukaryota</taxon>
        <taxon>Viridiplantae</taxon>
        <taxon>Streptophyta</taxon>
        <taxon>Embryophyta</taxon>
        <taxon>Tracheophyta</taxon>
        <taxon>Spermatophyta</taxon>
        <taxon>Magnoliopsida</taxon>
        <taxon>Liliopsida</taxon>
        <taxon>Dioscoreales</taxon>
        <taxon>Dioscoreaceae</taxon>
        <taxon>Dioscorea</taxon>
    </lineage>
</organism>
<dbReference type="AlphaFoldDB" id="A0AB40CSC5"/>
<protein>
    <submittedName>
        <fullName evidence="9">Protein MAK16 homolog</fullName>
    </submittedName>
</protein>
<evidence type="ECO:0000313" key="8">
    <source>
        <dbReference type="Proteomes" id="UP001515500"/>
    </source>
</evidence>
<dbReference type="GO" id="GO:0009736">
    <property type="term" value="P:cytokinin-activated signaling pathway"/>
    <property type="evidence" value="ECO:0007669"/>
    <property type="project" value="UniProtKB-KW"/>
</dbReference>
<keyword evidence="8" id="KW-1185">Reference proteome</keyword>
<sequence length="174" mass="20183">MKDRSTVEMEGLFCSLALKTKLNFLSWSEDKARQQLKKFKEKEAKAVMEGGEECSSSESGWTMYLTSPLHDDYVDYEDHEVYVKHAHVDDDHEDDDDSMASDASTGDKKKDDDDVVLVVEDHDEKHEKEVEKKKKKKRKEKIMCDRKQDVVKKKESVSTSVSVASFYHHKMKTK</sequence>
<evidence type="ECO:0000256" key="5">
    <source>
        <dbReference type="ARBA" id="ARBA00023242"/>
    </source>
</evidence>
<evidence type="ECO:0000256" key="2">
    <source>
        <dbReference type="ARBA" id="ARBA00022490"/>
    </source>
</evidence>
<evidence type="ECO:0000256" key="1">
    <source>
        <dbReference type="ARBA" id="ARBA00004496"/>
    </source>
</evidence>
<evidence type="ECO:0000256" key="3">
    <source>
        <dbReference type="ARBA" id="ARBA00022712"/>
    </source>
</evidence>